<name>Q9L730_9ACTN</name>
<feature type="region of interest" description="Disordered" evidence="1">
    <location>
        <begin position="1"/>
        <end position="120"/>
    </location>
</feature>
<dbReference type="EMBL" id="AF228524">
    <property type="protein sequence ID" value="AAF61923.1"/>
    <property type="molecule type" value="Genomic_DNA"/>
</dbReference>
<feature type="compositionally biased region" description="Low complexity" evidence="1">
    <location>
        <begin position="34"/>
        <end position="44"/>
    </location>
</feature>
<feature type="compositionally biased region" description="Low complexity" evidence="1">
    <location>
        <begin position="94"/>
        <end position="120"/>
    </location>
</feature>
<feature type="compositionally biased region" description="Low complexity" evidence="1">
    <location>
        <begin position="56"/>
        <end position="70"/>
    </location>
</feature>
<evidence type="ECO:0000256" key="1">
    <source>
        <dbReference type="SAM" id="MobiDB-lite"/>
    </source>
</evidence>
<protein>
    <submittedName>
        <fullName evidence="2">SanE</fullName>
    </submittedName>
</protein>
<reference evidence="2" key="1">
    <citation type="submission" date="2000-01" db="EMBL/GenBank/DDBJ databases">
        <authorList>
            <person name="Tan H.Sr."/>
            <person name="Song P."/>
            <person name="Li W."/>
        </authorList>
    </citation>
    <scope>NUCLEOTIDE SEQUENCE</scope>
    <source>
        <strain evidence="2">7100</strain>
    </source>
</reference>
<accession>Q9L730</accession>
<proteinExistence type="predicted"/>
<feature type="compositionally biased region" description="Low complexity" evidence="1">
    <location>
        <begin position="11"/>
        <end position="24"/>
    </location>
</feature>
<sequence length="189" mass="19209">MARPGRRLRGDGPCRSGSSRGPPGRWRRPRPRRCGGSSSAGSAARARRRWPPPWPGRWTSGTSRWTRSTTVPAGPTGRSSRTTWSAPRGHRRGSATPSTTGSSATCSASAPTRSSGSTCPAGPSCAACCGARWSGPPRAGNCGTATGRPGGRCCATRATRCAGPGPSTPPGGPRRPLSSACTPASPSST</sequence>
<reference evidence="2" key="2">
    <citation type="submission" date="2000-04" db="EMBL/GenBank/DDBJ databases">
        <title>A new gene 'sanE' involved in nikkomycin biosynthesis of Streptomyces ansochromogenes.</title>
        <authorList>
            <person name="Song P."/>
            <person name="Li W."/>
            <person name="Tan H."/>
        </authorList>
    </citation>
    <scope>NUCLEOTIDE SEQUENCE</scope>
    <source>
        <strain evidence="2">7100</strain>
    </source>
</reference>
<organism evidence="2">
    <name type="scientific">Streptomyces ansochromogenes</name>
    <dbReference type="NCBI Taxonomy" id="115647"/>
    <lineage>
        <taxon>Bacteria</taxon>
        <taxon>Bacillati</taxon>
        <taxon>Actinomycetota</taxon>
        <taxon>Actinomycetes</taxon>
        <taxon>Kitasatosporales</taxon>
        <taxon>Streptomycetaceae</taxon>
        <taxon>Streptomyces</taxon>
    </lineage>
</organism>
<feature type="region of interest" description="Disordered" evidence="1">
    <location>
        <begin position="161"/>
        <end position="189"/>
    </location>
</feature>
<evidence type="ECO:0000313" key="2">
    <source>
        <dbReference type="EMBL" id="AAF61923.1"/>
    </source>
</evidence>
<dbReference type="AlphaFoldDB" id="Q9L730"/>
<feature type="compositionally biased region" description="Low complexity" evidence="1">
    <location>
        <begin position="174"/>
        <end position="189"/>
    </location>
</feature>
<gene>
    <name evidence="2" type="primary">sanE</name>
</gene>